<gene>
    <name evidence="1" type="ORF">OM076_25020</name>
</gene>
<proteinExistence type="predicted"/>
<organism evidence="1 2">
    <name type="scientific">Solirubrobacter ginsenosidimutans</name>
    <dbReference type="NCBI Taxonomy" id="490573"/>
    <lineage>
        <taxon>Bacteria</taxon>
        <taxon>Bacillati</taxon>
        <taxon>Actinomycetota</taxon>
        <taxon>Thermoleophilia</taxon>
        <taxon>Solirubrobacterales</taxon>
        <taxon>Solirubrobacteraceae</taxon>
        <taxon>Solirubrobacter</taxon>
    </lineage>
</organism>
<comment type="caution">
    <text evidence="1">The sequence shown here is derived from an EMBL/GenBank/DDBJ whole genome shotgun (WGS) entry which is preliminary data.</text>
</comment>
<protein>
    <recommendedName>
        <fullName evidence="3">DUF4258 domain-containing protein</fullName>
    </recommendedName>
</protein>
<evidence type="ECO:0008006" key="3">
    <source>
        <dbReference type="Google" id="ProtNLM"/>
    </source>
</evidence>
<dbReference type="RefSeq" id="WP_270042806.1">
    <property type="nucleotide sequence ID" value="NZ_JAPDOD010000026.1"/>
</dbReference>
<reference evidence="1" key="1">
    <citation type="submission" date="2022-10" db="EMBL/GenBank/DDBJ databases">
        <title>The WGS of Solirubrobacter ginsenosidimutans DSM 21036.</title>
        <authorList>
            <person name="Jiang Z."/>
        </authorList>
    </citation>
    <scope>NUCLEOTIDE SEQUENCE</scope>
    <source>
        <strain evidence="1">DSM 21036</strain>
    </source>
</reference>
<dbReference type="Proteomes" id="UP001149140">
    <property type="component" value="Unassembled WGS sequence"/>
</dbReference>
<dbReference type="AlphaFoldDB" id="A0A9X3S1L7"/>
<evidence type="ECO:0000313" key="2">
    <source>
        <dbReference type="Proteomes" id="UP001149140"/>
    </source>
</evidence>
<evidence type="ECO:0000313" key="1">
    <source>
        <dbReference type="EMBL" id="MDA0163560.1"/>
    </source>
</evidence>
<keyword evidence="2" id="KW-1185">Reference proteome</keyword>
<dbReference type="EMBL" id="JAPDOD010000026">
    <property type="protein sequence ID" value="MDA0163560.1"/>
    <property type="molecule type" value="Genomic_DNA"/>
</dbReference>
<accession>A0A9X3S1L7</accession>
<name>A0A9X3S1L7_9ACTN</name>
<sequence length="98" mass="11029">MALVSVTDHAVERYLQRVRGALDPRLEITARVSKAFDAGQVSPGERGAILVRDLQRADLVFVCIEDKPRGELLVVTLWEEGEDAEVPKRFTDVLRGRR</sequence>